<feature type="transmembrane region" description="Helical" evidence="5">
    <location>
        <begin position="112"/>
        <end position="132"/>
    </location>
</feature>
<name>A0ABR5DIT0_9FLAO</name>
<feature type="transmembrane region" description="Helical" evidence="5">
    <location>
        <begin position="144"/>
        <end position="163"/>
    </location>
</feature>
<reference evidence="7 8" key="1">
    <citation type="submission" date="2014-10" db="EMBL/GenBank/DDBJ databases">
        <title>Genome sequencing of Vitellibacter vladivostokensis KMM 3516.</title>
        <authorList>
            <person name="Thevarajoo S."/>
            <person name="Selvaratnam C."/>
            <person name="Goh K.M."/>
            <person name="Chong C.S."/>
        </authorList>
    </citation>
    <scope>NUCLEOTIDE SEQUENCE [LARGE SCALE GENOMIC DNA]</scope>
    <source>
        <strain evidence="7 8">KMM 3516</strain>
    </source>
</reference>
<protein>
    <recommendedName>
        <fullName evidence="6">O-antigen ligase-related domain-containing protein</fullName>
    </recommendedName>
</protein>
<feature type="transmembrane region" description="Helical" evidence="5">
    <location>
        <begin position="169"/>
        <end position="188"/>
    </location>
</feature>
<dbReference type="PANTHER" id="PTHR37422">
    <property type="entry name" value="TEICHURONIC ACID BIOSYNTHESIS PROTEIN TUAE"/>
    <property type="match status" value="1"/>
</dbReference>
<dbReference type="PANTHER" id="PTHR37422:SF13">
    <property type="entry name" value="LIPOPOLYSACCHARIDE BIOSYNTHESIS PROTEIN PA4999-RELATED"/>
    <property type="match status" value="1"/>
</dbReference>
<dbReference type="InterPro" id="IPR051533">
    <property type="entry name" value="WaaL-like"/>
</dbReference>
<gene>
    <name evidence="7" type="ORF">MB09_08260</name>
</gene>
<dbReference type="Proteomes" id="UP000033497">
    <property type="component" value="Unassembled WGS sequence"/>
</dbReference>
<evidence type="ECO:0000313" key="8">
    <source>
        <dbReference type="Proteomes" id="UP000033497"/>
    </source>
</evidence>
<comment type="subcellular location">
    <subcellularLocation>
        <location evidence="1">Membrane</location>
        <topology evidence="1">Multi-pass membrane protein</topology>
    </subcellularLocation>
</comment>
<dbReference type="Pfam" id="PF04932">
    <property type="entry name" value="Wzy_C"/>
    <property type="match status" value="1"/>
</dbReference>
<dbReference type="InterPro" id="IPR007016">
    <property type="entry name" value="O-antigen_ligase-rel_domated"/>
</dbReference>
<accession>A0ABR5DIT0</accession>
<keyword evidence="8" id="KW-1185">Reference proteome</keyword>
<evidence type="ECO:0000256" key="4">
    <source>
        <dbReference type="ARBA" id="ARBA00023136"/>
    </source>
</evidence>
<comment type="caution">
    <text evidence="7">The sequence shown here is derived from an EMBL/GenBank/DDBJ whole genome shotgun (WGS) entry which is preliminary data.</text>
</comment>
<evidence type="ECO:0000256" key="5">
    <source>
        <dbReference type="SAM" id="Phobius"/>
    </source>
</evidence>
<proteinExistence type="predicted"/>
<evidence type="ECO:0000313" key="7">
    <source>
        <dbReference type="EMBL" id="KJJ38668.1"/>
    </source>
</evidence>
<keyword evidence="2 5" id="KW-0812">Transmembrane</keyword>
<evidence type="ECO:0000256" key="3">
    <source>
        <dbReference type="ARBA" id="ARBA00022989"/>
    </source>
</evidence>
<feature type="domain" description="O-antigen ligase-related" evidence="6">
    <location>
        <begin position="8"/>
        <end position="128"/>
    </location>
</feature>
<keyword evidence="3 5" id="KW-1133">Transmembrane helix</keyword>
<sequence>MFGKSKIAIISIFTVVLIIFLSTFLLIKDTYIYTSLTKETIWELSFNVNKKYNSKTLGDSRVARWNVAIDLIKDHPIVGYGIGNEKDVLEIGYRKEGMLISATNRYDAHNLFLGYALEAGFISMAILIFYIFNSLFFFFRLKSALNFLFFFAIFGICLVEDYLNNNAAIIFLAYFGNLFLFQTFLSIAKIKDELS</sequence>
<evidence type="ECO:0000256" key="1">
    <source>
        <dbReference type="ARBA" id="ARBA00004141"/>
    </source>
</evidence>
<dbReference type="EMBL" id="JSVU01000004">
    <property type="protein sequence ID" value="KJJ38668.1"/>
    <property type="molecule type" value="Genomic_DNA"/>
</dbReference>
<organism evidence="7 8">
    <name type="scientific">Aequorivita vladivostokensis</name>
    <dbReference type="NCBI Taxonomy" id="171194"/>
    <lineage>
        <taxon>Bacteria</taxon>
        <taxon>Pseudomonadati</taxon>
        <taxon>Bacteroidota</taxon>
        <taxon>Flavobacteriia</taxon>
        <taxon>Flavobacteriales</taxon>
        <taxon>Flavobacteriaceae</taxon>
        <taxon>Aequorivita</taxon>
    </lineage>
</organism>
<evidence type="ECO:0000256" key="2">
    <source>
        <dbReference type="ARBA" id="ARBA00022692"/>
    </source>
</evidence>
<evidence type="ECO:0000259" key="6">
    <source>
        <dbReference type="Pfam" id="PF04932"/>
    </source>
</evidence>
<keyword evidence="4 5" id="KW-0472">Membrane</keyword>
<feature type="transmembrane region" description="Helical" evidence="5">
    <location>
        <begin position="7"/>
        <end position="27"/>
    </location>
</feature>